<evidence type="ECO:0000313" key="3">
    <source>
        <dbReference type="Proteomes" id="UP000247233"/>
    </source>
</evidence>
<sequence>MLSVDSPHPQSTWMSPRKSQGLAHKQSAHEMFKWLQRGLLSIERWMDENEYSPDDLRWDAGSTRVVTIAEMFLFQFLEFTVDCYGVDVTQLSSDKTSKDVYGRDVCET</sequence>
<accession>A0A317X050</accession>
<dbReference type="EMBL" id="MSFL01000002">
    <property type="protein sequence ID" value="PWY90952.1"/>
    <property type="molecule type" value="Genomic_DNA"/>
</dbReference>
<evidence type="ECO:0000313" key="2">
    <source>
        <dbReference type="EMBL" id="PWY90952.1"/>
    </source>
</evidence>
<dbReference type="VEuPathDB" id="FungiDB:BO70DRAFT_392620"/>
<dbReference type="AlphaFoldDB" id="A0A317X050"/>
<protein>
    <submittedName>
        <fullName evidence="2">Uncharacterized protein</fullName>
    </submittedName>
</protein>
<dbReference type="GeneID" id="37068533"/>
<organism evidence="2 3">
    <name type="scientific">Aspergillus heteromorphus CBS 117.55</name>
    <dbReference type="NCBI Taxonomy" id="1448321"/>
    <lineage>
        <taxon>Eukaryota</taxon>
        <taxon>Fungi</taxon>
        <taxon>Dikarya</taxon>
        <taxon>Ascomycota</taxon>
        <taxon>Pezizomycotina</taxon>
        <taxon>Eurotiomycetes</taxon>
        <taxon>Eurotiomycetidae</taxon>
        <taxon>Eurotiales</taxon>
        <taxon>Aspergillaceae</taxon>
        <taxon>Aspergillus</taxon>
        <taxon>Aspergillus subgen. Circumdati</taxon>
    </lineage>
</organism>
<name>A0A317X050_9EURO</name>
<dbReference type="OrthoDB" id="3587182at2759"/>
<evidence type="ECO:0000256" key="1">
    <source>
        <dbReference type="SAM" id="MobiDB-lite"/>
    </source>
</evidence>
<reference evidence="2 3" key="1">
    <citation type="submission" date="2016-12" db="EMBL/GenBank/DDBJ databases">
        <title>The genomes of Aspergillus section Nigri reveals drivers in fungal speciation.</title>
        <authorList>
            <consortium name="DOE Joint Genome Institute"/>
            <person name="Vesth T.C."/>
            <person name="Nybo J."/>
            <person name="Theobald S."/>
            <person name="Brandl J."/>
            <person name="Frisvad J.C."/>
            <person name="Nielsen K.F."/>
            <person name="Lyhne E.K."/>
            <person name="Kogle M.E."/>
            <person name="Kuo A."/>
            <person name="Riley R."/>
            <person name="Clum A."/>
            <person name="Nolan M."/>
            <person name="Lipzen A."/>
            <person name="Salamov A."/>
            <person name="Henrissat B."/>
            <person name="Wiebenga A."/>
            <person name="De Vries R.P."/>
            <person name="Grigoriev I.V."/>
            <person name="Mortensen U.H."/>
            <person name="Andersen M.R."/>
            <person name="Baker S.E."/>
        </authorList>
    </citation>
    <scope>NUCLEOTIDE SEQUENCE [LARGE SCALE GENOMIC DNA]</scope>
    <source>
        <strain evidence="2 3">CBS 117.55</strain>
    </source>
</reference>
<feature type="region of interest" description="Disordered" evidence="1">
    <location>
        <begin position="1"/>
        <end position="20"/>
    </location>
</feature>
<dbReference type="STRING" id="1448321.A0A317X050"/>
<feature type="compositionally biased region" description="Polar residues" evidence="1">
    <location>
        <begin position="8"/>
        <end position="18"/>
    </location>
</feature>
<proteinExistence type="predicted"/>
<dbReference type="RefSeq" id="XP_025403395.1">
    <property type="nucleotide sequence ID" value="XM_025546296.1"/>
</dbReference>
<dbReference type="Proteomes" id="UP000247233">
    <property type="component" value="Unassembled WGS sequence"/>
</dbReference>
<gene>
    <name evidence="2" type="ORF">BO70DRAFT_392620</name>
</gene>
<comment type="caution">
    <text evidence="2">The sequence shown here is derived from an EMBL/GenBank/DDBJ whole genome shotgun (WGS) entry which is preliminary data.</text>
</comment>
<keyword evidence="3" id="KW-1185">Reference proteome</keyword>